<name>J3LAV5_ORYBR</name>
<dbReference type="HOGENOM" id="CLU_2433356_0_0_1"/>
<organism evidence="1">
    <name type="scientific">Oryza brachyantha</name>
    <name type="common">malo sina</name>
    <dbReference type="NCBI Taxonomy" id="4533"/>
    <lineage>
        <taxon>Eukaryota</taxon>
        <taxon>Viridiplantae</taxon>
        <taxon>Streptophyta</taxon>
        <taxon>Embryophyta</taxon>
        <taxon>Tracheophyta</taxon>
        <taxon>Spermatophyta</taxon>
        <taxon>Magnoliopsida</taxon>
        <taxon>Liliopsida</taxon>
        <taxon>Poales</taxon>
        <taxon>Poaceae</taxon>
        <taxon>BOP clade</taxon>
        <taxon>Oryzoideae</taxon>
        <taxon>Oryzeae</taxon>
        <taxon>Oryzinae</taxon>
        <taxon>Oryza</taxon>
    </lineage>
</organism>
<proteinExistence type="predicted"/>
<dbReference type="EnsemblPlants" id="OB02G17720.1">
    <property type="protein sequence ID" value="OB02G17720.1"/>
    <property type="gene ID" value="OB02G17720"/>
</dbReference>
<dbReference type="Gramene" id="OB02G17720.1">
    <property type="protein sequence ID" value="OB02G17720.1"/>
    <property type="gene ID" value="OB02G17720"/>
</dbReference>
<accession>J3LAV5</accession>
<sequence>GAAAPTPVARRCSARRRALAGGRHRLLVQITGRRPTYSNSPPRSVSVSVSLPGVLGVASVPGRHAWEWSLAKFPTHKLATYLQIYLITVRV</sequence>
<evidence type="ECO:0000313" key="1">
    <source>
        <dbReference type="EnsemblPlants" id="OB02G17720.1"/>
    </source>
</evidence>
<evidence type="ECO:0000313" key="2">
    <source>
        <dbReference type="Proteomes" id="UP000006038"/>
    </source>
</evidence>
<keyword evidence="2" id="KW-1185">Reference proteome</keyword>
<protein>
    <submittedName>
        <fullName evidence="1">Uncharacterized protein</fullName>
    </submittedName>
</protein>
<dbReference type="AlphaFoldDB" id="J3LAV5"/>
<dbReference type="Proteomes" id="UP000006038">
    <property type="component" value="Unassembled WGS sequence"/>
</dbReference>
<reference evidence="1" key="1">
    <citation type="submission" date="2013-04" db="UniProtKB">
        <authorList>
            <consortium name="EnsemblPlants"/>
        </authorList>
    </citation>
    <scope>IDENTIFICATION</scope>
</reference>